<protein>
    <submittedName>
        <fullName evidence="2">Uncharacterized protein</fullName>
    </submittedName>
</protein>
<comment type="caution">
    <text evidence="2">The sequence shown here is derived from an EMBL/GenBank/DDBJ whole genome shotgun (WGS) entry which is preliminary data.</text>
</comment>
<reference evidence="2 3" key="1">
    <citation type="submission" date="2019-03" db="EMBL/GenBank/DDBJ databases">
        <title>Single cell metagenomics reveals metabolic interactions within the superorganism composed of flagellate Streblomastix strix and complex community of Bacteroidetes bacteria on its surface.</title>
        <authorList>
            <person name="Treitli S.C."/>
            <person name="Kolisko M."/>
            <person name="Husnik F."/>
            <person name="Keeling P."/>
            <person name="Hampl V."/>
        </authorList>
    </citation>
    <scope>NUCLEOTIDE SEQUENCE [LARGE SCALE GENOMIC DNA]</scope>
    <source>
        <strain evidence="2">ST1C</strain>
    </source>
</reference>
<proteinExistence type="predicted"/>
<accession>A0A5J4TGP1</accession>
<evidence type="ECO:0000313" key="3">
    <source>
        <dbReference type="Proteomes" id="UP000324800"/>
    </source>
</evidence>
<feature type="region of interest" description="Disordered" evidence="1">
    <location>
        <begin position="133"/>
        <end position="157"/>
    </location>
</feature>
<feature type="region of interest" description="Disordered" evidence="1">
    <location>
        <begin position="1"/>
        <end position="24"/>
    </location>
</feature>
<evidence type="ECO:0000256" key="1">
    <source>
        <dbReference type="SAM" id="MobiDB-lite"/>
    </source>
</evidence>
<dbReference type="EMBL" id="SNRW01032655">
    <property type="protein sequence ID" value="KAA6356635.1"/>
    <property type="molecule type" value="Genomic_DNA"/>
</dbReference>
<name>A0A5J4TGP1_9EUKA</name>
<dbReference type="Proteomes" id="UP000324800">
    <property type="component" value="Unassembled WGS sequence"/>
</dbReference>
<evidence type="ECO:0000313" key="2">
    <source>
        <dbReference type="EMBL" id="KAA6356635.1"/>
    </source>
</evidence>
<sequence length="274" mass="31649">KDDAPDQFHQQTTDEQGFIPDTELREFSTAKPAAGRRAAAADAYECVPSEFGDRSARTWSKASIGCAGGLLCFGGFLRVTNQQMEQAAIQTVERLQSNTTSTRSVHNMLIPPIPAYPQQQIPRIPLQPYTTERNQEYRQSQRSISPTHKKPDESDDDDFPYEIIPGIIIPHLPPYKRDIESAQRIWQSRGYDLARDPSVIKYKNSKWYRNLVTQKPFTFRDYREFQIDAGLSLEQINIPHNLSKEYKSQSPRDKSRRNESIRINQRERQYAIDN</sequence>
<gene>
    <name evidence="2" type="ORF">EZS28_047838</name>
</gene>
<feature type="non-terminal residue" evidence="2">
    <location>
        <position position="1"/>
    </location>
</feature>
<feature type="compositionally biased region" description="Polar residues" evidence="1">
    <location>
        <begin position="133"/>
        <end position="146"/>
    </location>
</feature>
<dbReference type="AlphaFoldDB" id="A0A5J4TGP1"/>
<organism evidence="2 3">
    <name type="scientific">Streblomastix strix</name>
    <dbReference type="NCBI Taxonomy" id="222440"/>
    <lineage>
        <taxon>Eukaryota</taxon>
        <taxon>Metamonada</taxon>
        <taxon>Preaxostyla</taxon>
        <taxon>Oxymonadida</taxon>
        <taxon>Streblomastigidae</taxon>
        <taxon>Streblomastix</taxon>
    </lineage>
</organism>